<dbReference type="EMBL" id="RXOC01000005">
    <property type="protein sequence ID" value="RXF70186.1"/>
    <property type="molecule type" value="Genomic_DNA"/>
</dbReference>
<dbReference type="PANTHER" id="PTHR31143">
    <property type="match status" value="1"/>
</dbReference>
<sequence length="290" mass="33687">MNPAVLKIKEHNYHKVTPLLEGIPFNILFARAVTDGDVKGEIYVDSIDAPKTAYIVHPYGMSLLCGNPDNYSFNENLMYYLQDNNWEYRKQKEWLQVYPSKWNDVFTILLKDKLVNYCDELYANNCERDYLIKETGHSHIIRWNRVNFNFEQSKYHPVNTVLPEGFELKRIDATMHEMLGSVVPRFFWNSYEEFIQKGIAFGVVKEGRIVSLAFSAYIKNNELEIGVETLSSYRGKGFAIRSCNALIDYCLKNGFTPVWSCRKENTCSLKLAQKLGFHISGTYPYYSLPD</sequence>
<dbReference type="PANTHER" id="PTHR31143:SF2">
    <property type="entry name" value="FR47-LIKE DOMAIN-CONTAINING PROTEIN-RELATED"/>
    <property type="match status" value="1"/>
</dbReference>
<dbReference type="InterPro" id="IPR016181">
    <property type="entry name" value="Acyl_CoA_acyltransferase"/>
</dbReference>
<dbReference type="PROSITE" id="PS51186">
    <property type="entry name" value="GNAT"/>
    <property type="match status" value="1"/>
</dbReference>
<dbReference type="InterPro" id="IPR027365">
    <property type="entry name" value="GNAT_acetyltra_YdfB-like"/>
</dbReference>
<reference evidence="2 3" key="1">
    <citation type="submission" date="2018-12" db="EMBL/GenBank/DDBJ databases">
        <title>The Draft Genome Sequence of the Soil Bacterium Pedobacter tournemirensis R1.</title>
        <authorList>
            <person name="He J."/>
        </authorList>
    </citation>
    <scope>NUCLEOTIDE SEQUENCE [LARGE SCALE GENOMIC DNA]</scope>
    <source>
        <strain evidence="2 3">R1</strain>
    </source>
</reference>
<dbReference type="GO" id="GO:0016747">
    <property type="term" value="F:acyltransferase activity, transferring groups other than amino-acyl groups"/>
    <property type="evidence" value="ECO:0007669"/>
    <property type="project" value="InterPro"/>
</dbReference>
<dbReference type="AlphaFoldDB" id="A0A4Q0MBQ5"/>
<dbReference type="Proteomes" id="UP000290848">
    <property type="component" value="Unassembled WGS sequence"/>
</dbReference>
<name>A0A4Q0MBQ5_9SPHI</name>
<evidence type="ECO:0000313" key="2">
    <source>
        <dbReference type="EMBL" id="RXF70186.1"/>
    </source>
</evidence>
<protein>
    <submittedName>
        <fullName evidence="2">GNAT family N-acetyltransferase</fullName>
    </submittedName>
</protein>
<dbReference type="InterPro" id="IPR000182">
    <property type="entry name" value="GNAT_dom"/>
</dbReference>
<dbReference type="Pfam" id="PF12746">
    <property type="entry name" value="GNAT_acetyltran"/>
    <property type="match status" value="1"/>
</dbReference>
<keyword evidence="2" id="KW-0808">Transferase</keyword>
<evidence type="ECO:0000259" key="1">
    <source>
        <dbReference type="PROSITE" id="PS51186"/>
    </source>
</evidence>
<dbReference type="SUPFAM" id="SSF55729">
    <property type="entry name" value="Acyl-CoA N-acyltransferases (Nat)"/>
    <property type="match status" value="1"/>
</dbReference>
<proteinExistence type="predicted"/>
<dbReference type="Gene3D" id="3.40.630.30">
    <property type="match status" value="1"/>
</dbReference>
<evidence type="ECO:0000313" key="3">
    <source>
        <dbReference type="Proteomes" id="UP000290848"/>
    </source>
</evidence>
<feature type="domain" description="N-acetyltransferase" evidence="1">
    <location>
        <begin position="153"/>
        <end position="290"/>
    </location>
</feature>
<gene>
    <name evidence="2" type="ORF">EKH83_09935</name>
</gene>
<organism evidence="2 3">
    <name type="scientific">Arcticibacter tournemirensis</name>
    <dbReference type="NCBI Taxonomy" id="699437"/>
    <lineage>
        <taxon>Bacteria</taxon>
        <taxon>Pseudomonadati</taxon>
        <taxon>Bacteroidota</taxon>
        <taxon>Sphingobacteriia</taxon>
        <taxon>Sphingobacteriales</taxon>
        <taxon>Sphingobacteriaceae</taxon>
        <taxon>Arcticibacter</taxon>
    </lineage>
</organism>
<accession>A0A4Q0MBQ5</accession>
<comment type="caution">
    <text evidence="2">The sequence shown here is derived from an EMBL/GenBank/DDBJ whole genome shotgun (WGS) entry which is preliminary data.</text>
</comment>